<evidence type="ECO:0000313" key="1">
    <source>
        <dbReference type="EMBL" id="POG82992.1"/>
    </source>
</evidence>
<dbReference type="InterPro" id="IPR022155">
    <property type="entry name" value="DUF3684"/>
</dbReference>
<dbReference type="EMBL" id="AUPC02000002">
    <property type="protein sequence ID" value="POG82992.1"/>
    <property type="molecule type" value="Genomic_DNA"/>
</dbReference>
<reference evidence="1 2" key="1">
    <citation type="journal article" date="2013" name="Proc. Natl. Acad. Sci. U.S.A.">
        <title>Genome of an arbuscular mycorrhizal fungus provides insight into the oldest plant symbiosis.</title>
        <authorList>
            <person name="Tisserant E."/>
            <person name="Malbreil M."/>
            <person name="Kuo A."/>
            <person name="Kohler A."/>
            <person name="Symeonidi A."/>
            <person name="Balestrini R."/>
            <person name="Charron P."/>
            <person name="Duensing N."/>
            <person name="Frei Dit Frey N."/>
            <person name="Gianinazzi-Pearson V."/>
            <person name="Gilbert L.B."/>
            <person name="Handa Y."/>
            <person name="Herr J.R."/>
            <person name="Hijri M."/>
            <person name="Koul R."/>
            <person name="Kawaguchi M."/>
            <person name="Krajinski F."/>
            <person name="Lammers P.J."/>
            <person name="Masclaux F.G."/>
            <person name="Murat C."/>
            <person name="Morin E."/>
            <person name="Ndikumana S."/>
            <person name="Pagni M."/>
            <person name="Petitpierre D."/>
            <person name="Requena N."/>
            <person name="Rosikiewicz P."/>
            <person name="Riley R."/>
            <person name="Saito K."/>
            <person name="San Clemente H."/>
            <person name="Shapiro H."/>
            <person name="van Tuinen D."/>
            <person name="Becard G."/>
            <person name="Bonfante P."/>
            <person name="Paszkowski U."/>
            <person name="Shachar-Hill Y.Y."/>
            <person name="Tuskan G.A."/>
            <person name="Young P.W."/>
            <person name="Sanders I.R."/>
            <person name="Henrissat B."/>
            <person name="Rensing S.A."/>
            <person name="Grigoriev I.V."/>
            <person name="Corradi N."/>
            <person name="Roux C."/>
            <person name="Martin F."/>
        </authorList>
    </citation>
    <scope>NUCLEOTIDE SEQUENCE [LARGE SCALE GENOMIC DNA]</scope>
    <source>
        <strain evidence="1 2">DAOM 197198</strain>
    </source>
</reference>
<reference evidence="1 2" key="2">
    <citation type="journal article" date="2018" name="New Phytol.">
        <title>High intraspecific genome diversity in the model arbuscular mycorrhizal symbiont Rhizophagus irregularis.</title>
        <authorList>
            <person name="Chen E.C.H."/>
            <person name="Morin E."/>
            <person name="Beaudet D."/>
            <person name="Noel J."/>
            <person name="Yildirir G."/>
            <person name="Ndikumana S."/>
            <person name="Charron P."/>
            <person name="St-Onge C."/>
            <person name="Giorgi J."/>
            <person name="Kruger M."/>
            <person name="Marton T."/>
            <person name="Ropars J."/>
            <person name="Grigoriev I.V."/>
            <person name="Hainaut M."/>
            <person name="Henrissat B."/>
            <person name="Roux C."/>
            <person name="Martin F."/>
            <person name="Corradi N."/>
        </authorList>
    </citation>
    <scope>NUCLEOTIDE SEQUENCE [LARGE SCALE GENOMIC DNA]</scope>
    <source>
        <strain evidence="1 2">DAOM 197198</strain>
    </source>
</reference>
<proteinExistence type="predicted"/>
<dbReference type="PANTHER" id="PTHR47839:SF1">
    <property type="entry name" value="DOMAIN PROTEIN, PUTATIVE (AFU_ORTHOLOGUE AFUA_6G04830)-RELATED"/>
    <property type="match status" value="1"/>
</dbReference>
<keyword evidence="2" id="KW-1185">Reference proteome</keyword>
<accession>A0A2P4QZG0</accession>
<dbReference type="AlphaFoldDB" id="A0A2P4QZG0"/>
<dbReference type="Pfam" id="PF12449">
    <property type="entry name" value="DUF3684"/>
    <property type="match status" value="1"/>
</dbReference>
<organism evidence="1 2">
    <name type="scientific">Rhizophagus irregularis (strain DAOM 181602 / DAOM 197198 / MUCL 43194)</name>
    <name type="common">Arbuscular mycorrhizal fungus</name>
    <name type="synonym">Glomus intraradices</name>
    <dbReference type="NCBI Taxonomy" id="747089"/>
    <lineage>
        <taxon>Eukaryota</taxon>
        <taxon>Fungi</taxon>
        <taxon>Fungi incertae sedis</taxon>
        <taxon>Mucoromycota</taxon>
        <taxon>Glomeromycotina</taxon>
        <taxon>Glomeromycetes</taxon>
        <taxon>Glomerales</taxon>
        <taxon>Glomeraceae</taxon>
        <taxon>Rhizophagus</taxon>
    </lineage>
</organism>
<gene>
    <name evidence="1" type="ORF">GLOIN_2v381967</name>
</gene>
<sequence length="130" mass="15055">MLVIQLSKKMQELTAIKIASEFNKYSSQKMFHLTLVNVRNVQLYVKRLFVPTNFNVRQLRSTSYQTEEKNIFLRIASGNLDVNISNEFSAEMEETVKKKPPSKTSIQMIFTGFHEHNSDVSPVFKDLLPL</sequence>
<dbReference type="PANTHER" id="PTHR47839">
    <property type="entry name" value="DOMAIN PROTEIN, PUTATIVE (AFU_ORTHOLOGUE AFUA_6G04830)-RELATED"/>
    <property type="match status" value="1"/>
</dbReference>
<comment type="caution">
    <text evidence="1">The sequence shown here is derived from an EMBL/GenBank/DDBJ whole genome shotgun (WGS) entry which is preliminary data.</text>
</comment>
<name>A0A2P4QZG0_RHIID</name>
<dbReference type="VEuPathDB" id="FungiDB:RhiirFUN_026637"/>
<evidence type="ECO:0000313" key="2">
    <source>
        <dbReference type="Proteomes" id="UP000018888"/>
    </source>
</evidence>
<dbReference type="Proteomes" id="UP000018888">
    <property type="component" value="Unassembled WGS sequence"/>
</dbReference>
<protein>
    <submittedName>
        <fullName evidence="1">Uncharacterized protein</fullName>
    </submittedName>
</protein>